<dbReference type="InterPro" id="IPR010666">
    <property type="entry name" value="Znf_GRF"/>
</dbReference>
<comment type="caution">
    <text evidence="15">The sequence shown here is derived from an EMBL/GenBank/DDBJ whole genome shotgun (WGS) entry which is preliminary data.</text>
</comment>
<keyword evidence="16" id="KW-1185">Reference proteome</keyword>
<evidence type="ECO:0000259" key="13">
    <source>
        <dbReference type="PROSITE" id="PS51467"/>
    </source>
</evidence>
<protein>
    <submittedName>
        <fullName evidence="15">18931_t:CDS:1</fullName>
    </submittedName>
</protein>
<dbReference type="Pfam" id="PF00271">
    <property type="entry name" value="Helicase_C"/>
    <property type="match status" value="1"/>
</dbReference>
<proteinExistence type="predicted"/>
<name>A0A9N9EMX8_9GLOM</name>
<keyword evidence="3" id="KW-0547">Nucleotide-binding</keyword>
<evidence type="ECO:0000256" key="2">
    <source>
        <dbReference type="ARBA" id="ARBA00022723"/>
    </source>
</evidence>
<dbReference type="AlphaFoldDB" id="A0A9N9EMX8"/>
<dbReference type="InterPro" id="IPR000330">
    <property type="entry name" value="SNF2_N"/>
</dbReference>
<evidence type="ECO:0000256" key="9">
    <source>
        <dbReference type="PROSITE-ProRule" id="PRU01343"/>
    </source>
</evidence>
<dbReference type="PANTHER" id="PTHR45766">
    <property type="entry name" value="DNA ANNEALING HELICASE AND ENDONUCLEASE ZRANB3 FAMILY MEMBER"/>
    <property type="match status" value="1"/>
</dbReference>
<dbReference type="PROSITE" id="PS51999">
    <property type="entry name" value="ZF_GRF"/>
    <property type="match status" value="1"/>
</dbReference>
<feature type="domain" description="GRF-type" evidence="14">
    <location>
        <begin position="11"/>
        <end position="50"/>
    </location>
</feature>
<dbReference type="PROSITE" id="PS51467">
    <property type="entry name" value="HARP"/>
    <property type="match status" value="1"/>
</dbReference>
<feature type="region of interest" description="Disordered" evidence="10">
    <location>
        <begin position="849"/>
        <end position="887"/>
    </location>
</feature>
<dbReference type="OrthoDB" id="448448at2759"/>
<dbReference type="InterPro" id="IPR014001">
    <property type="entry name" value="Helicase_ATP-bd"/>
</dbReference>
<dbReference type="PANTHER" id="PTHR45766:SF6">
    <property type="entry name" value="SWI_SNF-RELATED MATRIX-ASSOCIATED ACTIN-DEPENDENT REGULATOR OF CHROMATIN SUBFAMILY A-LIKE PROTEIN 1"/>
    <property type="match status" value="1"/>
</dbReference>
<dbReference type="InterPro" id="IPR049730">
    <property type="entry name" value="SNF2/RAD54-like_C"/>
</dbReference>
<evidence type="ECO:0000256" key="7">
    <source>
        <dbReference type="ARBA" id="ARBA00022840"/>
    </source>
</evidence>
<dbReference type="GO" id="GO:0006281">
    <property type="term" value="P:DNA repair"/>
    <property type="evidence" value="ECO:0007669"/>
    <property type="project" value="TreeGrafter"/>
</dbReference>
<dbReference type="CDD" id="cd18793">
    <property type="entry name" value="SF2_C_SNF"/>
    <property type="match status" value="1"/>
</dbReference>
<dbReference type="SUPFAM" id="SSF52540">
    <property type="entry name" value="P-loop containing nucleoside triphosphate hydrolases"/>
    <property type="match status" value="2"/>
</dbReference>
<keyword evidence="4 9" id="KW-0863">Zinc-finger</keyword>
<dbReference type="GO" id="GO:0008270">
    <property type="term" value="F:zinc ion binding"/>
    <property type="evidence" value="ECO:0007669"/>
    <property type="project" value="UniProtKB-KW"/>
</dbReference>
<evidence type="ECO:0000256" key="8">
    <source>
        <dbReference type="ARBA" id="ARBA00023242"/>
    </source>
</evidence>
<dbReference type="GO" id="GO:0031297">
    <property type="term" value="P:replication fork processing"/>
    <property type="evidence" value="ECO:0007669"/>
    <property type="project" value="TreeGrafter"/>
</dbReference>
<sequence length="887" mass="101226">NNSFSYLEMLCKCGKNANHYETKKEGPNKGRWFYSCPLRKCGFFLWDGPSSSSKTSSQSVTSAPRPQKSTNFSSTSTISNNSSAETPTSSSRILPNWGKQTVQPNNAQKIKQLVPQQDKVDIYFSIFDKNKFIVRGYHQKLVSLWKEVPNSLFNVSERGWVMPLSQYQNCMQKLRNVKDVKMNINEFPPYVVKLFCGIDEIEAKRNEAVREIHEKIPSELWDTLMNFQKEGVTQAIMRNGRILLGDEMGLGKTIQALTICKFYESEWPVLIICPSSLRLTWSSEIQKWLGVRESHIQVIFHLKDKINRPTPKFLITSYDCAAKIGGDFADKFNIIITDEAHYLKNKDTKRSKSICPLIQNATRALLLTGTPALSKPIELFSLANALDKTTFSTFTQYGIRYCNASKGVYGWDYSGASNLEELHWLLERTILIRRLKADVELELPPKTRQIVHIDISATAKREIRKMKKESEELYGIAKSASGQMKKDAEMKGKALLVQMWAETGRSKVPAIQEYLSEIHENSEKKFIVFGHHLEVLDAITDYFSTKLNAKYIRIDGNTNPQHRQALCDQFQEDKKTRIAVLSLTAASTGLTLHAADLVIFAELFWNPSTLLQAEDRAHRIGRRGSVDIKYMLVKDTSDTIQWQIVRSKLRVVGKMLDNDFGKVTMDEGTSFGAAVPDILSWFEQADESNNLPLDDNTGASQNVIDVDKSIPKLQDDNTEISRDVKDINQKLYDNNTGISQDIIDIDGSIPKLQDDDLFNWPYDDYDNDISVIDLTEPSYPDKKEADYDESIWQCWDQKDYSTHWLKYTNFGIIPPDYVISDPGYTEYISRFSKPSSSVISPCTIFSRRDNSDNNNNIKDSNLTPRPSLKRELEEAFHSPLSKKPKRE</sequence>
<dbReference type="InterPro" id="IPR010003">
    <property type="entry name" value="HARP_dom"/>
</dbReference>
<evidence type="ECO:0000256" key="4">
    <source>
        <dbReference type="ARBA" id="ARBA00022771"/>
    </source>
</evidence>
<feature type="compositionally biased region" description="Low complexity" evidence="10">
    <location>
        <begin position="69"/>
        <end position="83"/>
    </location>
</feature>
<dbReference type="InterPro" id="IPR001650">
    <property type="entry name" value="Helicase_C-like"/>
</dbReference>
<gene>
    <name evidence="15" type="ORF">DERYTH_LOCUS11831</name>
</gene>
<feature type="region of interest" description="Disordered" evidence="10">
    <location>
        <begin position="55"/>
        <end position="98"/>
    </location>
</feature>
<keyword evidence="6" id="KW-0862">Zinc</keyword>
<dbReference type="PROSITE" id="PS51194">
    <property type="entry name" value="HELICASE_CTER"/>
    <property type="match status" value="1"/>
</dbReference>
<evidence type="ECO:0000313" key="16">
    <source>
        <dbReference type="Proteomes" id="UP000789405"/>
    </source>
</evidence>
<dbReference type="Pfam" id="PF06839">
    <property type="entry name" value="Zn_ribbon_GRF"/>
    <property type="match status" value="1"/>
</dbReference>
<keyword evidence="5" id="KW-0378">Hydrolase</keyword>
<feature type="domain" description="Helicase C-terminal" evidence="12">
    <location>
        <begin position="510"/>
        <end position="660"/>
    </location>
</feature>
<keyword evidence="2" id="KW-0479">Metal-binding</keyword>
<dbReference type="SMART" id="SM00487">
    <property type="entry name" value="DEXDc"/>
    <property type="match status" value="1"/>
</dbReference>
<dbReference type="EMBL" id="CAJVPY010007501">
    <property type="protein sequence ID" value="CAG8681483.1"/>
    <property type="molecule type" value="Genomic_DNA"/>
</dbReference>
<dbReference type="Pfam" id="PF07443">
    <property type="entry name" value="HARP"/>
    <property type="match status" value="1"/>
</dbReference>
<evidence type="ECO:0000259" key="11">
    <source>
        <dbReference type="PROSITE" id="PS51192"/>
    </source>
</evidence>
<feature type="domain" description="Helicase ATP-binding" evidence="11">
    <location>
        <begin position="233"/>
        <end position="389"/>
    </location>
</feature>
<dbReference type="InterPro" id="IPR038718">
    <property type="entry name" value="SNF2-like_sf"/>
</dbReference>
<evidence type="ECO:0000259" key="12">
    <source>
        <dbReference type="PROSITE" id="PS51194"/>
    </source>
</evidence>
<evidence type="ECO:0000259" key="14">
    <source>
        <dbReference type="PROSITE" id="PS51999"/>
    </source>
</evidence>
<accession>A0A9N9EMX8</accession>
<dbReference type="Gene3D" id="3.40.50.300">
    <property type="entry name" value="P-loop containing nucleotide triphosphate hydrolases"/>
    <property type="match status" value="1"/>
</dbReference>
<dbReference type="Gene3D" id="3.40.50.10810">
    <property type="entry name" value="Tandem AAA-ATPase domain"/>
    <property type="match status" value="1"/>
</dbReference>
<feature type="compositionally biased region" description="Polar residues" evidence="10">
    <location>
        <begin position="84"/>
        <end position="98"/>
    </location>
</feature>
<feature type="non-terminal residue" evidence="15">
    <location>
        <position position="887"/>
    </location>
</feature>
<organism evidence="15 16">
    <name type="scientific">Dentiscutata erythropus</name>
    <dbReference type="NCBI Taxonomy" id="1348616"/>
    <lineage>
        <taxon>Eukaryota</taxon>
        <taxon>Fungi</taxon>
        <taxon>Fungi incertae sedis</taxon>
        <taxon>Mucoromycota</taxon>
        <taxon>Glomeromycotina</taxon>
        <taxon>Glomeromycetes</taxon>
        <taxon>Diversisporales</taxon>
        <taxon>Gigasporaceae</taxon>
        <taxon>Dentiscutata</taxon>
    </lineage>
</organism>
<dbReference type="CDD" id="cd18010">
    <property type="entry name" value="DEXHc_HARP_SMARCAL1"/>
    <property type="match status" value="1"/>
</dbReference>
<dbReference type="GO" id="GO:0016787">
    <property type="term" value="F:hydrolase activity"/>
    <property type="evidence" value="ECO:0007669"/>
    <property type="project" value="UniProtKB-KW"/>
</dbReference>
<keyword evidence="7" id="KW-0067">ATP-binding</keyword>
<dbReference type="GO" id="GO:0043596">
    <property type="term" value="C:nuclear replication fork"/>
    <property type="evidence" value="ECO:0007669"/>
    <property type="project" value="TreeGrafter"/>
</dbReference>
<evidence type="ECO:0000256" key="10">
    <source>
        <dbReference type="SAM" id="MobiDB-lite"/>
    </source>
</evidence>
<dbReference type="Pfam" id="PF00176">
    <property type="entry name" value="SNF2-rel_dom"/>
    <property type="match status" value="1"/>
</dbReference>
<evidence type="ECO:0000256" key="6">
    <source>
        <dbReference type="ARBA" id="ARBA00022833"/>
    </source>
</evidence>
<dbReference type="PROSITE" id="PS51192">
    <property type="entry name" value="HELICASE_ATP_BIND_1"/>
    <property type="match status" value="1"/>
</dbReference>
<evidence type="ECO:0000313" key="15">
    <source>
        <dbReference type="EMBL" id="CAG8681483.1"/>
    </source>
</evidence>
<dbReference type="GO" id="GO:0005524">
    <property type="term" value="F:ATP binding"/>
    <property type="evidence" value="ECO:0007669"/>
    <property type="project" value="InterPro"/>
</dbReference>
<reference evidence="15" key="1">
    <citation type="submission" date="2021-06" db="EMBL/GenBank/DDBJ databases">
        <authorList>
            <person name="Kallberg Y."/>
            <person name="Tangrot J."/>
            <person name="Rosling A."/>
        </authorList>
    </citation>
    <scope>NUCLEOTIDE SEQUENCE</scope>
    <source>
        <strain evidence="15">MA453B</strain>
    </source>
</reference>
<dbReference type="SMART" id="SM00490">
    <property type="entry name" value="HELICc"/>
    <property type="match status" value="1"/>
</dbReference>
<comment type="subcellular location">
    <subcellularLocation>
        <location evidence="1">Nucleus</location>
    </subcellularLocation>
</comment>
<evidence type="ECO:0000256" key="5">
    <source>
        <dbReference type="ARBA" id="ARBA00022801"/>
    </source>
</evidence>
<evidence type="ECO:0000256" key="3">
    <source>
        <dbReference type="ARBA" id="ARBA00022741"/>
    </source>
</evidence>
<evidence type="ECO:0000256" key="1">
    <source>
        <dbReference type="ARBA" id="ARBA00004123"/>
    </source>
</evidence>
<keyword evidence="8" id="KW-0539">Nucleus</keyword>
<feature type="domain" description="HARP" evidence="13">
    <location>
        <begin position="110"/>
        <end position="188"/>
    </location>
</feature>
<dbReference type="InterPro" id="IPR027417">
    <property type="entry name" value="P-loop_NTPase"/>
</dbReference>
<dbReference type="Proteomes" id="UP000789405">
    <property type="component" value="Unassembled WGS sequence"/>
</dbReference>